<keyword evidence="5" id="KW-1003">Cell membrane</keyword>
<keyword evidence="9" id="KW-1133">Transmembrane helix</keyword>
<evidence type="ECO:0000256" key="15">
    <source>
        <dbReference type="ARBA" id="ARBA00033028"/>
    </source>
</evidence>
<evidence type="ECO:0000256" key="10">
    <source>
        <dbReference type="ARBA" id="ARBA00023098"/>
    </source>
</evidence>
<evidence type="ECO:0000256" key="13">
    <source>
        <dbReference type="ARBA" id="ARBA00030948"/>
    </source>
</evidence>
<keyword evidence="8" id="KW-0442">Lipid degradation</keyword>
<evidence type="ECO:0000256" key="2">
    <source>
        <dbReference type="ARBA" id="ARBA00004383"/>
    </source>
</evidence>
<dbReference type="Proteomes" id="UP000006228">
    <property type="component" value="Unassembled WGS sequence"/>
</dbReference>
<evidence type="ECO:0000256" key="14">
    <source>
        <dbReference type="ARBA" id="ARBA00031542"/>
    </source>
</evidence>
<evidence type="ECO:0000256" key="5">
    <source>
        <dbReference type="ARBA" id="ARBA00022475"/>
    </source>
</evidence>
<dbReference type="GO" id="GO:0005886">
    <property type="term" value="C:plasma membrane"/>
    <property type="evidence" value="ECO:0007669"/>
    <property type="project" value="UniProtKB-SubCell"/>
</dbReference>
<reference evidence="16 17" key="1">
    <citation type="journal article" date="2012" name="Int. J. Syst. Evol. Microbiol.">
        <title>Vibrio caribbeanicus sp. nov., isolated from the marine sponge Scleritoderma cyanea.</title>
        <authorList>
            <person name="Hoffmann M."/>
            <person name="Monday S.R."/>
            <person name="Allard M.W."/>
            <person name="Strain E.A."/>
            <person name="Whittaker P."/>
            <person name="Naum M."/>
            <person name="McCarthy P.J."/>
            <person name="Lopez J.V."/>
            <person name="Fischer M."/>
            <person name="Brown E.W."/>
        </authorList>
    </citation>
    <scope>NUCLEOTIDE SEQUENCE [LARGE SCALE GENOMIC DNA]</scope>
    <source>
        <strain evidence="17">DSMZ 21326</strain>
    </source>
</reference>
<keyword evidence="10" id="KW-0443">Lipid metabolism</keyword>
<dbReference type="GO" id="GO:0051082">
    <property type="term" value="F:unfolded protein binding"/>
    <property type="evidence" value="ECO:0007669"/>
    <property type="project" value="InterPro"/>
</dbReference>
<evidence type="ECO:0000313" key="17">
    <source>
        <dbReference type="Proteomes" id="UP000006228"/>
    </source>
</evidence>
<comment type="caution">
    <text evidence="16">The sequence shown here is derived from an EMBL/GenBank/DDBJ whole genome shotgun (WGS) entry which is preliminary data.</text>
</comment>
<evidence type="ECO:0000313" key="16">
    <source>
        <dbReference type="EMBL" id="EGA69214.1"/>
    </source>
</evidence>
<accession>E8M9S0</accession>
<protein>
    <recommendedName>
        <fullName evidence="4">Lipase chaperone</fullName>
    </recommendedName>
    <alternativeName>
        <fullName evidence="15">Lipase foldase</fullName>
    </alternativeName>
    <alternativeName>
        <fullName evidence="13">Lipase helper protein</fullName>
    </alternativeName>
    <alternativeName>
        <fullName evidence="14">Lipase modulator</fullName>
    </alternativeName>
</protein>
<evidence type="ECO:0000256" key="3">
    <source>
        <dbReference type="ARBA" id="ARBA00010358"/>
    </source>
</evidence>
<dbReference type="OrthoDB" id="5812603at2"/>
<evidence type="ECO:0000256" key="12">
    <source>
        <dbReference type="ARBA" id="ARBA00023186"/>
    </source>
</evidence>
<comment type="similarity">
    <text evidence="3">Belongs to the lipase chaperone family.</text>
</comment>
<dbReference type="AlphaFoldDB" id="E8M9S0"/>
<keyword evidence="11" id="KW-0472">Membrane</keyword>
<proteinExistence type="inferred from homology"/>
<evidence type="ECO:0000256" key="7">
    <source>
        <dbReference type="ARBA" id="ARBA00022692"/>
    </source>
</evidence>
<dbReference type="GeneID" id="95570323"/>
<evidence type="ECO:0000256" key="11">
    <source>
        <dbReference type="ARBA" id="ARBA00023136"/>
    </source>
</evidence>
<keyword evidence="7" id="KW-0812">Transmembrane</keyword>
<evidence type="ECO:0000256" key="4">
    <source>
        <dbReference type="ARBA" id="ARBA00019692"/>
    </source>
</evidence>
<keyword evidence="6" id="KW-0997">Cell inner membrane</keyword>
<evidence type="ECO:0000256" key="8">
    <source>
        <dbReference type="ARBA" id="ARBA00022963"/>
    </source>
</evidence>
<dbReference type="GO" id="GO:0016042">
    <property type="term" value="P:lipid catabolic process"/>
    <property type="evidence" value="ECO:0007669"/>
    <property type="project" value="UniProtKB-KW"/>
</dbReference>
<evidence type="ECO:0000256" key="1">
    <source>
        <dbReference type="ARBA" id="ARBA00003280"/>
    </source>
</evidence>
<name>E8M9S0_PHOS4</name>
<dbReference type="InterPro" id="IPR004961">
    <property type="entry name" value="Lipase_chaperone"/>
</dbReference>
<gene>
    <name evidence="16" type="ORF">VISI1226_19831</name>
</gene>
<dbReference type="GO" id="GO:0006457">
    <property type="term" value="P:protein folding"/>
    <property type="evidence" value="ECO:0007669"/>
    <property type="project" value="InterPro"/>
</dbReference>
<keyword evidence="12" id="KW-0143">Chaperone</keyword>
<dbReference type="SUPFAM" id="SSF158855">
    <property type="entry name" value="Lipase chaperone-like"/>
    <property type="match status" value="1"/>
</dbReference>
<dbReference type="eggNOG" id="COG5380">
    <property type="taxonomic scope" value="Bacteria"/>
</dbReference>
<comment type="function">
    <text evidence="1">May be involved in the folding of the extracellular lipase during its passage through the periplasm.</text>
</comment>
<dbReference type="EMBL" id="AEVT01000088">
    <property type="protein sequence ID" value="EGA69214.1"/>
    <property type="molecule type" value="Genomic_DNA"/>
</dbReference>
<evidence type="ECO:0000256" key="9">
    <source>
        <dbReference type="ARBA" id="ARBA00022989"/>
    </source>
</evidence>
<evidence type="ECO:0000256" key="6">
    <source>
        <dbReference type="ARBA" id="ARBA00022519"/>
    </source>
</evidence>
<organism evidence="16 17">
    <name type="scientific">Vibrio sinaloensis DSM 21326</name>
    <dbReference type="NCBI Taxonomy" id="945550"/>
    <lineage>
        <taxon>Bacteria</taxon>
        <taxon>Pseudomonadati</taxon>
        <taxon>Pseudomonadota</taxon>
        <taxon>Gammaproteobacteria</taxon>
        <taxon>Vibrionales</taxon>
        <taxon>Vibrionaceae</taxon>
        <taxon>Vibrio</taxon>
        <taxon>Vibrio oreintalis group</taxon>
    </lineage>
</organism>
<comment type="subcellular location">
    <subcellularLocation>
        <location evidence="2">Cell inner membrane</location>
        <topology evidence="2">Single-pass membrane protein</topology>
        <orientation evidence="2">Periplasmic side</orientation>
    </subcellularLocation>
</comment>
<sequence>MKKTLTALTMLLLVLLLGSVFLLTVSPHSETKTTSTKHHSQSDITPDLSSPKAYYDFALSSLGENDLEQITNAVQSIEQSDIPTHLFQTYLDYKKALGDLITPSGLTIKATDLEQLHLQLLELQSQHFTPFEAELLFAEENTLRQLAIEKALLSESGLSDSDKAAVLEQYIDTLPDYIKTTEQNNNLVADLISMDGLDEQQKLIVRTELVGENGAQRLAQLDQQRAQFQHTFDSYLEKRATLLGSDQLSDQQKQQQVSALREETFPSNQIRRIQALERIHDAN</sequence>
<dbReference type="Pfam" id="PF03280">
    <property type="entry name" value="Lipase_chap"/>
    <property type="match status" value="1"/>
</dbReference>
<dbReference type="RefSeq" id="WP_008078800.1">
    <property type="nucleotide sequence ID" value="NZ_AEVT01000088.1"/>
</dbReference>